<organism evidence="2 3">
    <name type="scientific">Flavobacterium rivuli WB 3.3-2 = DSM 21788</name>
    <dbReference type="NCBI Taxonomy" id="1121895"/>
    <lineage>
        <taxon>Bacteria</taxon>
        <taxon>Pseudomonadati</taxon>
        <taxon>Bacteroidota</taxon>
        <taxon>Flavobacteriia</taxon>
        <taxon>Flavobacteriales</taxon>
        <taxon>Flavobacteriaceae</taxon>
        <taxon>Flavobacterium</taxon>
    </lineage>
</organism>
<dbReference type="Proteomes" id="UP000030152">
    <property type="component" value="Unassembled WGS sequence"/>
</dbReference>
<dbReference type="EMBL" id="JRLX01000019">
    <property type="protein sequence ID" value="KGO85635.1"/>
    <property type="molecule type" value="Genomic_DNA"/>
</dbReference>
<accession>A0A0A2MBK7</accession>
<gene>
    <name evidence="2" type="ORF">Q765_15610</name>
</gene>
<feature type="region of interest" description="Disordered" evidence="1">
    <location>
        <begin position="132"/>
        <end position="152"/>
    </location>
</feature>
<proteinExistence type="predicted"/>
<evidence type="ECO:0000313" key="3">
    <source>
        <dbReference type="Proteomes" id="UP000030152"/>
    </source>
</evidence>
<evidence type="ECO:0000256" key="1">
    <source>
        <dbReference type="SAM" id="MobiDB-lite"/>
    </source>
</evidence>
<dbReference type="Gene3D" id="1.20.120.1490">
    <property type="match status" value="1"/>
</dbReference>
<evidence type="ECO:0008006" key="4">
    <source>
        <dbReference type="Google" id="ProtNLM"/>
    </source>
</evidence>
<keyword evidence="3" id="KW-1185">Reference proteome</keyword>
<protein>
    <recommendedName>
        <fullName evidence="4">Periplasmic heavy metal sensor</fullName>
    </recommendedName>
</protein>
<evidence type="ECO:0000313" key="2">
    <source>
        <dbReference type="EMBL" id="KGO85635.1"/>
    </source>
</evidence>
<dbReference type="RefSeq" id="WP_026300045.1">
    <property type="nucleotide sequence ID" value="NZ_JRLX01000019.1"/>
</dbReference>
<sequence>MKTWILTMVMLTGFAMSAQPAQRGMEGHRPGKEHQNPFTATQRAELRSKNLALKLDLTDKQQKEIQKLLLTRETEKEQLTAQHKANRDAVKKPTADERFAMMSKRLDAEIAMKKEVKKILTVEQFAKYEQLKDEQHKKMSKGAHNFKKHNRR</sequence>
<comment type="caution">
    <text evidence="2">The sequence shown here is derived from an EMBL/GenBank/DDBJ whole genome shotgun (WGS) entry which is preliminary data.</text>
</comment>
<name>A0A0A2MBK7_9FLAO</name>
<dbReference type="AlphaFoldDB" id="A0A0A2MBK7"/>
<reference evidence="2 3" key="1">
    <citation type="submission" date="2013-09" db="EMBL/GenBank/DDBJ databases">
        <authorList>
            <person name="Zeng Z."/>
            <person name="Chen C."/>
        </authorList>
    </citation>
    <scope>NUCLEOTIDE SEQUENCE [LARGE SCALE GENOMIC DNA]</scope>
    <source>
        <strain evidence="2 3">WB 3.3-2</strain>
    </source>
</reference>
<dbReference type="OrthoDB" id="956918at2"/>
<dbReference type="STRING" id="1121895.GCA_000378485_02510"/>
<feature type="compositionally biased region" description="Basic residues" evidence="1">
    <location>
        <begin position="138"/>
        <end position="152"/>
    </location>
</feature>